<keyword evidence="1" id="KW-0677">Repeat</keyword>
<evidence type="ECO:0000256" key="3">
    <source>
        <dbReference type="PROSITE-ProRule" id="PRU00339"/>
    </source>
</evidence>
<dbReference type="Pfam" id="PF01075">
    <property type="entry name" value="Glyco_transf_9"/>
    <property type="match status" value="1"/>
</dbReference>
<dbReference type="SMART" id="SM00028">
    <property type="entry name" value="TPR"/>
    <property type="match status" value="7"/>
</dbReference>
<dbReference type="PANTHER" id="PTHR44858">
    <property type="entry name" value="TETRATRICOPEPTIDE REPEAT PROTEIN 6"/>
    <property type="match status" value="1"/>
</dbReference>
<evidence type="ECO:0000256" key="2">
    <source>
        <dbReference type="ARBA" id="ARBA00022803"/>
    </source>
</evidence>
<protein>
    <submittedName>
        <fullName evidence="4">Uncharacterized protein</fullName>
    </submittedName>
</protein>
<dbReference type="InterPro" id="IPR002201">
    <property type="entry name" value="Glyco_trans_9"/>
</dbReference>
<dbReference type="InterPro" id="IPR050498">
    <property type="entry name" value="Ycf3"/>
</dbReference>
<dbReference type="AlphaFoldDB" id="A0A255Z7I2"/>
<comment type="caution">
    <text evidence="4">The sequence shown here is derived from an EMBL/GenBank/DDBJ whole genome shotgun (WGS) entry which is preliminary data.</text>
</comment>
<dbReference type="EMBL" id="NOXU01000015">
    <property type="protein sequence ID" value="OYQ37381.1"/>
    <property type="molecule type" value="Genomic_DNA"/>
</dbReference>
<dbReference type="GO" id="GO:0009279">
    <property type="term" value="C:cell outer membrane"/>
    <property type="evidence" value="ECO:0007669"/>
    <property type="project" value="TreeGrafter"/>
</dbReference>
<dbReference type="GO" id="GO:0046813">
    <property type="term" value="P:receptor-mediated virion attachment to host cell"/>
    <property type="evidence" value="ECO:0007669"/>
    <property type="project" value="TreeGrafter"/>
</dbReference>
<feature type="repeat" description="TPR" evidence="3">
    <location>
        <begin position="109"/>
        <end position="142"/>
    </location>
</feature>
<dbReference type="PROSITE" id="PS50005">
    <property type="entry name" value="TPR"/>
    <property type="match status" value="2"/>
</dbReference>
<name>A0A255Z7I2_9PROT</name>
<evidence type="ECO:0000256" key="1">
    <source>
        <dbReference type="ARBA" id="ARBA00022737"/>
    </source>
</evidence>
<dbReference type="GO" id="GO:0016757">
    <property type="term" value="F:glycosyltransferase activity"/>
    <property type="evidence" value="ECO:0007669"/>
    <property type="project" value="InterPro"/>
</dbReference>
<dbReference type="InterPro" id="IPR019734">
    <property type="entry name" value="TPR_rpt"/>
</dbReference>
<organism evidence="4 5">
    <name type="scientific">Niveispirillum lacus</name>
    <dbReference type="NCBI Taxonomy" id="1981099"/>
    <lineage>
        <taxon>Bacteria</taxon>
        <taxon>Pseudomonadati</taxon>
        <taxon>Pseudomonadota</taxon>
        <taxon>Alphaproteobacteria</taxon>
        <taxon>Rhodospirillales</taxon>
        <taxon>Azospirillaceae</taxon>
        <taxon>Niveispirillum</taxon>
    </lineage>
</organism>
<proteinExistence type="predicted"/>
<keyword evidence="5" id="KW-1185">Reference proteome</keyword>
<dbReference type="RefSeq" id="WP_094452992.1">
    <property type="nucleotide sequence ID" value="NZ_NOXU01000015.1"/>
</dbReference>
<accession>A0A255Z7I2</accession>
<evidence type="ECO:0000313" key="4">
    <source>
        <dbReference type="EMBL" id="OYQ37381.1"/>
    </source>
</evidence>
<reference evidence="4 5" key="1">
    <citation type="submission" date="2017-07" db="EMBL/GenBank/DDBJ databases">
        <title>Niveispirillum cyanobacteriorum sp. nov., isolated from cyanobacterial aggregates in a eutrophic lake.</title>
        <authorList>
            <person name="Cai H."/>
        </authorList>
    </citation>
    <scope>NUCLEOTIDE SEQUENCE [LARGE SCALE GENOMIC DNA]</scope>
    <source>
        <strain evidence="5">TH1-14</strain>
    </source>
</reference>
<dbReference type="Proteomes" id="UP000216998">
    <property type="component" value="Unassembled WGS sequence"/>
</dbReference>
<dbReference type="Gene3D" id="1.25.40.10">
    <property type="entry name" value="Tetratricopeptide repeat domain"/>
    <property type="match status" value="3"/>
</dbReference>
<dbReference type="Pfam" id="PF13432">
    <property type="entry name" value="TPR_16"/>
    <property type="match status" value="3"/>
</dbReference>
<dbReference type="InterPro" id="IPR011990">
    <property type="entry name" value="TPR-like_helical_dom_sf"/>
</dbReference>
<keyword evidence="2 3" id="KW-0802">TPR repeat</keyword>
<dbReference type="Gene3D" id="3.40.50.2000">
    <property type="entry name" value="Glycogen Phosphorylase B"/>
    <property type="match status" value="1"/>
</dbReference>
<dbReference type="PANTHER" id="PTHR44858:SF1">
    <property type="entry name" value="UDP-N-ACETYLGLUCOSAMINE--PEPTIDE N-ACETYLGLUCOSAMINYLTRANSFERASE SPINDLY-RELATED"/>
    <property type="match status" value="1"/>
</dbReference>
<dbReference type="SUPFAM" id="SSF53756">
    <property type="entry name" value="UDP-Glycosyltransferase/glycogen phosphorylase"/>
    <property type="match status" value="1"/>
</dbReference>
<dbReference type="SUPFAM" id="SSF48452">
    <property type="entry name" value="TPR-like"/>
    <property type="match status" value="2"/>
</dbReference>
<sequence length="641" mass="69272">MTINALIDRAVLSHQAGDLAGAEALYREILVSAPGLADVHYLLGMATLGQKKPGAAVKSLRTAIRLKPGVGEWLLNLGIALRQTGDNIAALESLAQAADLFAAIPVRRAEALAESGAILAALGRESEAEKTLREVLSLVPQHPAAKNNLAATLYNRHAGADGLERPDAVEHLREAHLLAPERGPISYRLGQALLRREKHQEALLAFEAGLQRAPTDSDLLLGRSDTLAILGRFEEARDAALTVIRQPGAPARAGIALAVAQHGLGLLAEAVQSLQAVLDAEPDNIPALLNLGNVWGDLGDDAGAEACYRRVLTLSPALAVGHWQRAQARLRAGDLAEGWREYEWRWHMPGFGLNPALQALPVWDGVAQPPGGRLLVHAEQGHGDSLQFIRYVPRLLDMGIEVALQVQPALVRLFRDSLPAATSVTRLGEPIPAGFTCRCPLLGLPLRLDTDRLAAIPAQIPYLRVPADRRQPWRERLLALPGLKVGLVWAGDGRADDPRAAATDRRRSLALPQLDGLMGIAGISLVSLQKGPKAAQQAQSLLTIADWTSDLSDFADTAALAAELDLVIGVDTAVIHLSAALGRPTWVLSRYDGCWRWLRSREDNPWYPGLRLFRQTEWGNWQPVIAKLVNSISVWALERSN</sequence>
<feature type="repeat" description="TPR" evidence="3">
    <location>
        <begin position="183"/>
        <end position="216"/>
    </location>
</feature>
<gene>
    <name evidence="4" type="ORF">CHU95_01420</name>
</gene>
<dbReference type="OrthoDB" id="7327837at2"/>
<evidence type="ECO:0000313" key="5">
    <source>
        <dbReference type="Proteomes" id="UP000216998"/>
    </source>
</evidence>